<dbReference type="Gene3D" id="1.10.760.10">
    <property type="entry name" value="Cytochrome c-like domain"/>
    <property type="match status" value="1"/>
</dbReference>
<keyword evidence="3 4" id="KW-0408">Iron</keyword>
<dbReference type="Proteomes" id="UP001497493">
    <property type="component" value="Chromosome"/>
</dbReference>
<dbReference type="SUPFAM" id="SSF46626">
    <property type="entry name" value="Cytochrome c"/>
    <property type="match status" value="1"/>
</dbReference>
<keyword evidence="8" id="KW-1185">Reference proteome</keyword>
<reference evidence="7 8" key="1">
    <citation type="submission" date="2024-04" db="EMBL/GenBank/DDBJ databases">
        <authorList>
            <person name="Cremers G."/>
        </authorList>
    </citation>
    <scope>NUCLEOTIDE SEQUENCE [LARGE SCALE GENOMIC DNA]</scope>
    <source>
        <strain evidence="7">MeCH1-AG</strain>
    </source>
</reference>
<evidence type="ECO:0000259" key="6">
    <source>
        <dbReference type="PROSITE" id="PS51007"/>
    </source>
</evidence>
<dbReference type="Pfam" id="PF13442">
    <property type="entry name" value="Cytochrome_CBB3"/>
    <property type="match status" value="1"/>
</dbReference>
<dbReference type="InterPro" id="IPR036909">
    <property type="entry name" value="Cyt_c-like_dom_sf"/>
</dbReference>
<name>A0ABM9NGC6_9GAMM</name>
<evidence type="ECO:0000256" key="4">
    <source>
        <dbReference type="PROSITE-ProRule" id="PRU00433"/>
    </source>
</evidence>
<sequence length="115" mass="12584">MTTKKFLNAVLLAVGVSLVNAAFAEEPKELGEKIYKRAFGRGCGTCHDVQPNPNLFESVNKLSREDFKTVLINGRNTMPKAMDTIMALPVVKNANLTQDQAVDALIAYLKSGKKD</sequence>
<dbReference type="EMBL" id="OZ026884">
    <property type="protein sequence ID" value="CAL1239656.1"/>
    <property type="molecule type" value="Genomic_DNA"/>
</dbReference>
<organism evidence="7 8">
    <name type="scientific">Candidatus Methylocalor cossyra</name>
    <dbReference type="NCBI Taxonomy" id="3108543"/>
    <lineage>
        <taxon>Bacteria</taxon>
        <taxon>Pseudomonadati</taxon>
        <taxon>Pseudomonadota</taxon>
        <taxon>Gammaproteobacteria</taxon>
        <taxon>Methylococcales</taxon>
        <taxon>Methylococcaceae</taxon>
        <taxon>Candidatus Methylocalor</taxon>
    </lineage>
</organism>
<keyword evidence="1 4" id="KW-0349">Heme</keyword>
<feature type="signal peptide" evidence="5">
    <location>
        <begin position="1"/>
        <end position="24"/>
    </location>
</feature>
<keyword evidence="2 4" id="KW-0479">Metal-binding</keyword>
<evidence type="ECO:0000313" key="7">
    <source>
        <dbReference type="EMBL" id="CAL1239656.1"/>
    </source>
</evidence>
<feature type="domain" description="Cytochrome c" evidence="6">
    <location>
        <begin position="26"/>
        <end position="113"/>
    </location>
</feature>
<evidence type="ECO:0000256" key="5">
    <source>
        <dbReference type="SAM" id="SignalP"/>
    </source>
</evidence>
<gene>
    <name evidence="7" type="ORF">MECH1_V1_0880</name>
</gene>
<evidence type="ECO:0000256" key="3">
    <source>
        <dbReference type="ARBA" id="ARBA00023004"/>
    </source>
</evidence>
<evidence type="ECO:0000256" key="2">
    <source>
        <dbReference type="ARBA" id="ARBA00022723"/>
    </source>
</evidence>
<keyword evidence="5" id="KW-0732">Signal</keyword>
<proteinExistence type="predicted"/>
<evidence type="ECO:0000313" key="8">
    <source>
        <dbReference type="Proteomes" id="UP001497493"/>
    </source>
</evidence>
<feature type="chain" id="PRO_5047198622" evidence="5">
    <location>
        <begin position="25"/>
        <end position="115"/>
    </location>
</feature>
<dbReference type="InterPro" id="IPR009056">
    <property type="entry name" value="Cyt_c-like_dom"/>
</dbReference>
<dbReference type="PROSITE" id="PS51007">
    <property type="entry name" value="CYTC"/>
    <property type="match status" value="1"/>
</dbReference>
<accession>A0ABM9NGC6</accession>
<protein>
    <submittedName>
        <fullName evidence="7">Cytochrome C oxidase, cbb3-type, subunit III</fullName>
    </submittedName>
</protein>
<evidence type="ECO:0000256" key="1">
    <source>
        <dbReference type="ARBA" id="ARBA00022617"/>
    </source>
</evidence>
<dbReference type="RefSeq" id="WP_348759199.1">
    <property type="nucleotide sequence ID" value="NZ_OZ026884.1"/>
</dbReference>